<dbReference type="GO" id="GO:0003824">
    <property type="term" value="F:catalytic activity"/>
    <property type="evidence" value="ECO:0007669"/>
    <property type="project" value="InterPro"/>
</dbReference>
<gene>
    <name evidence="2" type="ORF">X777_03754</name>
</gene>
<name>A0A026X1L4_OOCBI</name>
<protein>
    <submittedName>
        <fullName evidence="2">Craniofacial development protein</fullName>
    </submittedName>
</protein>
<dbReference type="InterPro" id="IPR005135">
    <property type="entry name" value="Endo/exonuclease/phosphatase"/>
</dbReference>
<feature type="domain" description="Endonuclease/exonuclease/phosphatase" evidence="1">
    <location>
        <begin position="5"/>
        <end position="237"/>
    </location>
</feature>
<dbReference type="OrthoDB" id="7536850at2759"/>
<reference evidence="2 3" key="1">
    <citation type="journal article" date="2014" name="Curr. Biol.">
        <title>The genome of the clonal raider ant Cerapachys biroi.</title>
        <authorList>
            <person name="Oxley P.R."/>
            <person name="Ji L."/>
            <person name="Fetter-Pruneda I."/>
            <person name="McKenzie S.K."/>
            <person name="Li C."/>
            <person name="Hu H."/>
            <person name="Zhang G."/>
            <person name="Kronauer D.J."/>
        </authorList>
    </citation>
    <scope>NUCLEOTIDE SEQUENCE [LARGE SCALE GENOMIC DNA]</scope>
</reference>
<evidence type="ECO:0000259" key="1">
    <source>
        <dbReference type="Pfam" id="PF03372"/>
    </source>
</evidence>
<proteinExistence type="predicted"/>
<evidence type="ECO:0000313" key="2">
    <source>
        <dbReference type="EMBL" id="EZA62147.1"/>
    </source>
</evidence>
<dbReference type="AlphaFoldDB" id="A0A026X1L4"/>
<dbReference type="STRING" id="2015173.A0A026X1L4"/>
<dbReference type="EMBL" id="KK107030">
    <property type="protein sequence ID" value="EZA62147.1"/>
    <property type="molecule type" value="Genomic_DNA"/>
</dbReference>
<dbReference type="Gene3D" id="3.60.10.10">
    <property type="entry name" value="Endonuclease/exonuclease/phosphatase"/>
    <property type="match status" value="1"/>
</dbReference>
<dbReference type="InterPro" id="IPR036691">
    <property type="entry name" value="Endo/exonu/phosph_ase_sf"/>
</dbReference>
<dbReference type="Proteomes" id="UP000053097">
    <property type="component" value="Unassembled WGS sequence"/>
</dbReference>
<feature type="non-terminal residue" evidence="2">
    <location>
        <position position="1"/>
    </location>
</feature>
<dbReference type="CDD" id="cd09076">
    <property type="entry name" value="L1-EN"/>
    <property type="match status" value="1"/>
</dbReference>
<dbReference type="Pfam" id="PF03372">
    <property type="entry name" value="Exo_endo_phos"/>
    <property type="match status" value="1"/>
</dbReference>
<organism evidence="2 3">
    <name type="scientific">Ooceraea biroi</name>
    <name type="common">Clonal raider ant</name>
    <name type="synonym">Cerapachys biroi</name>
    <dbReference type="NCBI Taxonomy" id="2015173"/>
    <lineage>
        <taxon>Eukaryota</taxon>
        <taxon>Metazoa</taxon>
        <taxon>Ecdysozoa</taxon>
        <taxon>Arthropoda</taxon>
        <taxon>Hexapoda</taxon>
        <taxon>Insecta</taxon>
        <taxon>Pterygota</taxon>
        <taxon>Neoptera</taxon>
        <taxon>Endopterygota</taxon>
        <taxon>Hymenoptera</taxon>
        <taxon>Apocrita</taxon>
        <taxon>Aculeata</taxon>
        <taxon>Formicoidea</taxon>
        <taxon>Formicidae</taxon>
        <taxon>Dorylinae</taxon>
        <taxon>Ooceraea</taxon>
    </lineage>
</organism>
<dbReference type="OMA" id="DIHWIME"/>
<accession>A0A026X1L4</accession>
<keyword evidence="3" id="KW-1185">Reference proteome</keyword>
<dbReference type="PANTHER" id="PTHR19446">
    <property type="entry name" value="REVERSE TRANSCRIPTASES"/>
    <property type="match status" value="1"/>
</dbReference>
<sequence length="559" mass="64483">DIRVGTWNVRSLYRPGAFQMMIREVGRYGTEIVALQETRWDGNGAVNSGAYTLHYGGSETHSFGVGFLINNKISSAIRNIRFVNERLGLLVVQGRWYKIAIINAHAPTEDKEDEIKDGFYDELEHIIDQLPSDYMKIVLGDFNAKIGKEEIFKPTIGLESLHDGSNENGNRVINFATGRNMIIKSTCFKHKNIHKQTWISSDGNTINQIDHVLVDRRRHTNILDVRSYRGADCDSDHFLVIAKIRERLSTRKNKEQAAGIKRINVRNLAEEDNGVKYAVEIVNRFEALEEVDETEDNAVNKQWENVRDVVIKSAESTIGYCRRSKNKSWFDSECENMIKERTKARLRWLSDKSDTNKEVYNKSSKSARDLVRSKKRHYLKRKVEEIDENCRNKNVRGMYIGINNWRKGFQPKTEMLRDENGNLITNTAGILDTWKNYFDQLLNVQFENDPAVENLEVYTAEPLIDEPTVLETKNAIKRLKNYKAPGIDLIPAELLKLGGNKLTNEIHKLVKIIWNKEELPEQWTESLIVPIFKKGDKMDCNNYRGISLLSTCYKVLLYS</sequence>
<evidence type="ECO:0000313" key="3">
    <source>
        <dbReference type="Proteomes" id="UP000053097"/>
    </source>
</evidence>
<dbReference type="SUPFAM" id="SSF56219">
    <property type="entry name" value="DNase I-like"/>
    <property type="match status" value="1"/>
</dbReference>